<comment type="caution">
    <text evidence="1">The sequence shown here is derived from an EMBL/GenBank/DDBJ whole genome shotgun (WGS) entry which is preliminary data.</text>
</comment>
<proteinExistence type="predicted"/>
<dbReference type="RefSeq" id="WP_120336475.1">
    <property type="nucleotide sequence ID" value="NZ_MCAQ01000029.1"/>
</dbReference>
<reference evidence="1 2" key="1">
    <citation type="submission" date="2016-07" db="EMBL/GenBank/DDBJ databases">
        <title>Genome analysis of Sphingobacterium siyangense T12B17.</title>
        <authorList>
            <person name="Xu D."/>
            <person name="Su Y."/>
            <person name="Zheng S."/>
        </authorList>
    </citation>
    <scope>NUCLEOTIDE SEQUENCE [LARGE SCALE GENOMIC DNA]</scope>
    <source>
        <strain evidence="1 2">T12B17</strain>
    </source>
</reference>
<accession>A0A420FDP7</accession>
<protein>
    <submittedName>
        <fullName evidence="1">Uncharacterized protein</fullName>
    </submittedName>
</protein>
<dbReference type="EMBL" id="MCAQ01000029">
    <property type="protein sequence ID" value="RKF31049.1"/>
    <property type="molecule type" value="Genomic_DNA"/>
</dbReference>
<organism evidence="1 2">
    <name type="scientific">Sphingobacterium siyangense</name>
    <dbReference type="NCBI Taxonomy" id="459529"/>
    <lineage>
        <taxon>Bacteria</taxon>
        <taxon>Pseudomonadati</taxon>
        <taxon>Bacteroidota</taxon>
        <taxon>Sphingobacteriia</taxon>
        <taxon>Sphingobacteriales</taxon>
        <taxon>Sphingobacteriaceae</taxon>
        <taxon>Sphingobacterium</taxon>
    </lineage>
</organism>
<gene>
    <name evidence="1" type="ORF">BCY89_19215</name>
</gene>
<keyword evidence="2" id="KW-1185">Reference proteome</keyword>
<sequence length="138" mass="16445">MKTIIKVIVIIVILLLAFDQSRTIYKIDDNHYITVWKRLGGECIITFDKHYSIFKPSRYIETTTNNYLTIVINKESSKSNFAVLSAYDLPVKFVGYKNVDFYQPDQNDDFKKRYYINGDHLQHYLYFSIDIKEQYMSK</sequence>
<evidence type="ECO:0000313" key="2">
    <source>
        <dbReference type="Proteomes" id="UP000286402"/>
    </source>
</evidence>
<dbReference type="Proteomes" id="UP000286402">
    <property type="component" value="Unassembled WGS sequence"/>
</dbReference>
<name>A0A420FDP7_9SPHI</name>
<dbReference type="AlphaFoldDB" id="A0A420FDP7"/>
<evidence type="ECO:0000313" key="1">
    <source>
        <dbReference type="EMBL" id="RKF31049.1"/>
    </source>
</evidence>